<dbReference type="Gene3D" id="3.30.450.330">
    <property type="match status" value="1"/>
</dbReference>
<dbReference type="EMBL" id="MQVR01000031">
    <property type="protein sequence ID" value="OKL53999.1"/>
    <property type="molecule type" value="Genomic_DNA"/>
</dbReference>
<dbReference type="Gene3D" id="3.40.710.10">
    <property type="entry name" value="DD-peptidase/beta-lactamase superfamily"/>
    <property type="match status" value="1"/>
</dbReference>
<dbReference type="Pfam" id="PF00905">
    <property type="entry name" value="Transpeptidase"/>
    <property type="match status" value="1"/>
</dbReference>
<dbReference type="GO" id="GO:0071555">
    <property type="term" value="P:cell wall organization"/>
    <property type="evidence" value="ECO:0007669"/>
    <property type="project" value="TreeGrafter"/>
</dbReference>
<dbReference type="InterPro" id="IPR036138">
    <property type="entry name" value="PBP_dimer_sf"/>
</dbReference>
<evidence type="ECO:0000313" key="7">
    <source>
        <dbReference type="Proteomes" id="UP000185628"/>
    </source>
</evidence>
<dbReference type="InterPro" id="IPR012338">
    <property type="entry name" value="Beta-lactam/transpept-like"/>
</dbReference>
<feature type="domain" description="Penicillin-binding protein dimerisation" evidence="5">
    <location>
        <begin position="62"/>
        <end position="218"/>
    </location>
</feature>
<organism evidence="6 7">
    <name type="scientific">Bowdeniella nasicola</name>
    <dbReference type="NCBI Taxonomy" id="208480"/>
    <lineage>
        <taxon>Bacteria</taxon>
        <taxon>Bacillati</taxon>
        <taxon>Actinomycetota</taxon>
        <taxon>Actinomycetes</taxon>
        <taxon>Actinomycetales</taxon>
        <taxon>Actinomycetaceae</taxon>
        <taxon>Bowdeniella</taxon>
    </lineage>
</organism>
<gene>
    <name evidence="6" type="ORF">BSZ39_06510</name>
</gene>
<dbReference type="PANTHER" id="PTHR30627:SF1">
    <property type="entry name" value="PEPTIDOGLYCAN D,D-TRANSPEPTIDASE FTSI"/>
    <property type="match status" value="1"/>
</dbReference>
<protein>
    <recommendedName>
        <fullName evidence="8">Cell division protein FtsI (Penicillin-binding protein 3)</fullName>
    </recommendedName>
</protein>
<dbReference type="Proteomes" id="UP000185628">
    <property type="component" value="Unassembled WGS sequence"/>
</dbReference>
<dbReference type="OrthoDB" id="9789078at2"/>
<dbReference type="GO" id="GO:0005886">
    <property type="term" value="C:plasma membrane"/>
    <property type="evidence" value="ECO:0007669"/>
    <property type="project" value="TreeGrafter"/>
</dbReference>
<dbReference type="SUPFAM" id="SSF56519">
    <property type="entry name" value="Penicillin binding protein dimerisation domain"/>
    <property type="match status" value="1"/>
</dbReference>
<keyword evidence="3" id="KW-0472">Membrane</keyword>
<dbReference type="Gene3D" id="3.90.1310.10">
    <property type="entry name" value="Penicillin-binding protein 2a (Domain 2)"/>
    <property type="match status" value="1"/>
</dbReference>
<reference evidence="7" key="1">
    <citation type="submission" date="2016-12" db="EMBL/GenBank/DDBJ databases">
        <authorList>
            <person name="Meng X."/>
        </authorList>
    </citation>
    <scope>NUCLEOTIDE SEQUENCE [LARGE SCALE GENOMIC DNA]</scope>
    <source>
        <strain evidence="7">DSM 19116</strain>
    </source>
</reference>
<evidence type="ECO:0000313" key="6">
    <source>
        <dbReference type="EMBL" id="OKL53999.1"/>
    </source>
</evidence>
<keyword evidence="7" id="KW-1185">Reference proteome</keyword>
<dbReference type="AlphaFoldDB" id="A0A1Q5Q2T5"/>
<feature type="domain" description="Penicillin-binding protein transpeptidase" evidence="4">
    <location>
        <begin position="266"/>
        <end position="570"/>
    </location>
</feature>
<dbReference type="RefSeq" id="WP_073716564.1">
    <property type="nucleotide sequence ID" value="NZ_MQVR01000031.1"/>
</dbReference>
<proteinExistence type="inferred from homology"/>
<comment type="subcellular location">
    <subcellularLocation>
        <location evidence="1">Membrane</location>
    </subcellularLocation>
</comment>
<comment type="similarity">
    <text evidence="2">Belongs to the transpeptidase family.</text>
</comment>
<dbReference type="InterPro" id="IPR050515">
    <property type="entry name" value="Beta-lactam/transpept"/>
</dbReference>
<evidence type="ECO:0000256" key="2">
    <source>
        <dbReference type="ARBA" id="ARBA00007171"/>
    </source>
</evidence>
<evidence type="ECO:0000259" key="4">
    <source>
        <dbReference type="Pfam" id="PF00905"/>
    </source>
</evidence>
<comment type="caution">
    <text evidence="6">The sequence shown here is derived from an EMBL/GenBank/DDBJ whole genome shotgun (WGS) entry which is preliminary data.</text>
</comment>
<dbReference type="InterPro" id="IPR005311">
    <property type="entry name" value="PBP_dimer"/>
</dbReference>
<accession>A0A1Q5Q2T5</accession>
<dbReference type="SUPFAM" id="SSF56601">
    <property type="entry name" value="beta-lactamase/transpeptidase-like"/>
    <property type="match status" value="1"/>
</dbReference>
<sequence>MAQPSTSRIAAVKSWIKRSNKFILITALALVVGFGRLVWLQVITAPALAEQARDFRTKTFEISAPRGPIVDAEGNVLAASTQVVHVGVNQNKIRNYVNQDPKTKKIIGVGPAEAAKQLAPLLNADPAVLGAQLVGDSSYRVLAKNLTPAQWRQIKDLRIDGVEPDFRSQRTYPNGTTAGNIIGYVNKEGVASAGLEMSFNKDLTGTPGVERVEVGIGGPHIPTGINEKTDAVPGSTVHLTLLRDLQDVSQKAVQAAKDNFGASWAAAVVQEVGTGKILAIADSDTVNPNEYWKSKPENQGARSVSAVYEPGSTGKLLTYATAIEQGTVTPETHIENPSRYTTENGQLIKDFADHATEKRTVAGILMRSYNTGTVKIGETISDQIRYDYFKRFNLGQTIDIGMPGQSGGILVPPDKWDGRQKYTTMFGQGYAVTLLQNVGIVQAIANKGQWVPPTLVGGVTDAKGVFRASEPKESHEAIKPETAEQMLKMMEGVTQRGGTGIRAAIDGYRVAAKTGTAQVAGPTGALTQTAGVFNAVIPADNPRLAISVVVYNPSSGFQGGIVAAPVFKEIATFAVRYLGIPPSKAAPELYPVEYE</sequence>
<evidence type="ECO:0000256" key="1">
    <source>
        <dbReference type="ARBA" id="ARBA00004370"/>
    </source>
</evidence>
<dbReference type="GO" id="GO:0008658">
    <property type="term" value="F:penicillin binding"/>
    <property type="evidence" value="ECO:0007669"/>
    <property type="project" value="InterPro"/>
</dbReference>
<evidence type="ECO:0000256" key="3">
    <source>
        <dbReference type="ARBA" id="ARBA00023136"/>
    </source>
</evidence>
<name>A0A1Q5Q2T5_9ACTO</name>
<dbReference type="Pfam" id="PF03717">
    <property type="entry name" value="PBP_dimer"/>
    <property type="match status" value="1"/>
</dbReference>
<evidence type="ECO:0000259" key="5">
    <source>
        <dbReference type="Pfam" id="PF03717"/>
    </source>
</evidence>
<dbReference type="PANTHER" id="PTHR30627">
    <property type="entry name" value="PEPTIDOGLYCAN D,D-TRANSPEPTIDASE"/>
    <property type="match status" value="1"/>
</dbReference>
<evidence type="ECO:0008006" key="8">
    <source>
        <dbReference type="Google" id="ProtNLM"/>
    </source>
</evidence>
<dbReference type="STRING" id="208480.SAMN02910418_01627"/>
<dbReference type="InterPro" id="IPR001460">
    <property type="entry name" value="PCN-bd_Tpept"/>
</dbReference>